<accession>A0A9Q0NE54</accession>
<feature type="non-terminal residue" evidence="2">
    <location>
        <position position="918"/>
    </location>
</feature>
<dbReference type="InterPro" id="IPR028010">
    <property type="entry name" value="GSAP_C_dom"/>
</dbReference>
<dbReference type="InterPro" id="IPR026172">
    <property type="entry name" value="GSAP_fam"/>
</dbReference>
<dbReference type="GO" id="GO:0005802">
    <property type="term" value="C:trans-Golgi network"/>
    <property type="evidence" value="ECO:0007669"/>
    <property type="project" value="TreeGrafter"/>
</dbReference>
<dbReference type="EMBL" id="WJQU01000001">
    <property type="protein sequence ID" value="KAJ6648237.1"/>
    <property type="molecule type" value="Genomic_DNA"/>
</dbReference>
<organism evidence="2 3">
    <name type="scientific">Pseudolycoriella hygida</name>
    <dbReference type="NCBI Taxonomy" id="35572"/>
    <lineage>
        <taxon>Eukaryota</taxon>
        <taxon>Metazoa</taxon>
        <taxon>Ecdysozoa</taxon>
        <taxon>Arthropoda</taxon>
        <taxon>Hexapoda</taxon>
        <taxon>Insecta</taxon>
        <taxon>Pterygota</taxon>
        <taxon>Neoptera</taxon>
        <taxon>Endopterygota</taxon>
        <taxon>Diptera</taxon>
        <taxon>Nematocera</taxon>
        <taxon>Sciaroidea</taxon>
        <taxon>Sciaridae</taxon>
        <taxon>Pseudolycoriella</taxon>
    </lineage>
</organism>
<gene>
    <name evidence="2" type="primary">pigeon</name>
    <name evidence="2" type="ORF">Bhyg_03464</name>
</gene>
<keyword evidence="3" id="KW-1185">Reference proteome</keyword>
<dbReference type="GO" id="GO:1902004">
    <property type="term" value="P:positive regulation of amyloid-beta formation"/>
    <property type="evidence" value="ECO:0007669"/>
    <property type="project" value="TreeGrafter"/>
</dbReference>
<dbReference type="Pfam" id="PF14959">
    <property type="entry name" value="GSAP-16"/>
    <property type="match status" value="1"/>
</dbReference>
<name>A0A9Q0NE54_9DIPT</name>
<proteinExistence type="predicted"/>
<dbReference type="PANTHER" id="PTHR13630">
    <property type="entry name" value="GAMMA-SECRETASE-ACTIVATING PROTEIN"/>
    <property type="match status" value="1"/>
</dbReference>
<dbReference type="OrthoDB" id="9997853at2759"/>
<feature type="domain" description="Gamma-secretase-activating protein C-terminal" evidence="1">
    <location>
        <begin position="704"/>
        <end position="817"/>
    </location>
</feature>
<evidence type="ECO:0000259" key="1">
    <source>
        <dbReference type="Pfam" id="PF14959"/>
    </source>
</evidence>
<evidence type="ECO:0000313" key="3">
    <source>
        <dbReference type="Proteomes" id="UP001151699"/>
    </source>
</evidence>
<reference evidence="2" key="1">
    <citation type="submission" date="2022-07" db="EMBL/GenBank/DDBJ databases">
        <authorList>
            <person name="Trinca V."/>
            <person name="Uliana J.V.C."/>
            <person name="Torres T.T."/>
            <person name="Ward R.J."/>
            <person name="Monesi N."/>
        </authorList>
    </citation>
    <scope>NUCLEOTIDE SEQUENCE</scope>
    <source>
        <strain evidence="2">HSMRA1968</strain>
        <tissue evidence="2">Whole embryos</tissue>
    </source>
</reference>
<evidence type="ECO:0000313" key="2">
    <source>
        <dbReference type="EMBL" id="KAJ6648237.1"/>
    </source>
</evidence>
<dbReference type="AlphaFoldDB" id="A0A9Q0NE54"/>
<sequence length="918" mass="104335">MLKQENLAANFCGLLAAKGHKSPAIEWRILGQEQDGSILASWVSKPVSTPKSFIGIYNPTEKSFDILHTFPERENVIQASINRSRTLLVFVIKDAGTKKDAWSSDEEFVHWYKPYIVEINNDREKPPHMLLQMERTKQVMVQFLWRKEATFEKNYQDKFLLLIHEECILLFTTTLKKIMDETSDPHSIYTRKIDFKQKSSWYLDLDIMVNESIVRNFTWAQWDAVVQAIYYIHLKPSTRNLLEKDEKDKGLSPTLSAYQFNDDLPTETVLNIPLNLPQLPTSATSPSYEDDTVPLRIHDSSLNLIIVTDESGMLFVCHYYLYQPIKPPDDTDESVTVHFAYSLTILHHGCIIHCVIPGIPWEKAKLMKPTFTLHGDHHMLVFQADLFMHLLDIGLTHEPCCHIVCAPFNKKPLTHLVPCLKWGKVSYDSTTLDLISINIPKSHLIEAFKHDISIDNRLSIVHYFLVHSNDMDVLSELLNIIMDRPLSLDTVPLFKEALVAGAYALTAKGLPQEAMSLLRLLPLTTCNTSKPIQAKINNLNVGISKETLHNTTMMLLSPQQRLSPFRTDIWTKLYERLNDNKPKDRFSSEQVTEKLIFSLACYQPEALSRCSTPLSPGGPGPSFMDFATAARRNHNDLLPFVEFEACTASKQEHVISVNLRELSVHLVKHSAKQNSGFRWLKDASFSQAPSYVHSVCSQYTSAQLELSRSLCVFVCRAGGVDARVENVRGFTLIDQMSNSQQNTLFLILERFALSAETMAFPLPQGFSSFFTYLGYRAMDFDMFMQYVQRHVFELQIDVMKFIINDIDDTSEGVQKKLSLLSVLPRSRARRLLNNWSHPISLMIRGRDHALNILSGNPVHPIGSRKVGSSVGLAAYPSAEKISPLDTFLDLLTAKASLNDLDFNLLIETTMSSLEKFST</sequence>
<protein>
    <submittedName>
        <fullName evidence="2">Protein pigeon</fullName>
    </submittedName>
</protein>
<dbReference type="PANTHER" id="PTHR13630:SF1">
    <property type="entry name" value="GAMMA-SECRETASE-ACTIVATING PROTEIN"/>
    <property type="match status" value="1"/>
</dbReference>
<comment type="caution">
    <text evidence="2">The sequence shown here is derived from an EMBL/GenBank/DDBJ whole genome shotgun (WGS) entry which is preliminary data.</text>
</comment>
<dbReference type="Proteomes" id="UP001151699">
    <property type="component" value="Chromosome A"/>
</dbReference>